<feature type="chain" id="PRO_5008518780" evidence="1">
    <location>
        <begin position="19"/>
        <end position="746"/>
    </location>
</feature>
<evidence type="ECO:0000256" key="1">
    <source>
        <dbReference type="SAM" id="SignalP"/>
    </source>
</evidence>
<gene>
    <name evidence="3" type="ORF">ATE48_07270</name>
</gene>
<evidence type="ECO:0000313" key="4">
    <source>
        <dbReference type="Proteomes" id="UP000092498"/>
    </source>
</evidence>
<keyword evidence="1" id="KW-0732">Signal</keyword>
<protein>
    <submittedName>
        <fullName evidence="3">Copper oxidase</fullName>
    </submittedName>
</protein>
<organism evidence="3 4">
    <name type="scientific">Candidatus Viadribacter manganicus</name>
    <dbReference type="NCBI Taxonomy" id="1759059"/>
    <lineage>
        <taxon>Bacteria</taxon>
        <taxon>Pseudomonadati</taxon>
        <taxon>Pseudomonadota</taxon>
        <taxon>Alphaproteobacteria</taxon>
        <taxon>Hyphomonadales</taxon>
        <taxon>Hyphomonadaceae</taxon>
        <taxon>Candidatus Viadribacter</taxon>
    </lineage>
</organism>
<dbReference type="GO" id="GO:0005507">
    <property type="term" value="F:copper ion binding"/>
    <property type="evidence" value="ECO:0007669"/>
    <property type="project" value="InterPro"/>
</dbReference>
<dbReference type="InterPro" id="IPR011706">
    <property type="entry name" value="Cu-oxidase_C"/>
</dbReference>
<dbReference type="CDD" id="cd13866">
    <property type="entry name" value="CuRO_2_BOD"/>
    <property type="match status" value="1"/>
</dbReference>
<dbReference type="PANTHER" id="PTHR48267:SF1">
    <property type="entry name" value="BILIRUBIN OXIDASE"/>
    <property type="match status" value="1"/>
</dbReference>
<dbReference type="KEGG" id="cbot:ATE48_07270"/>
<dbReference type="EMBL" id="CP013244">
    <property type="protein sequence ID" value="ANP45731.1"/>
    <property type="molecule type" value="Genomic_DNA"/>
</dbReference>
<dbReference type="AlphaFoldDB" id="A0A1B1AGR4"/>
<dbReference type="Proteomes" id="UP000092498">
    <property type="component" value="Chromosome"/>
</dbReference>
<dbReference type="STRING" id="1759059.ATE48_07270"/>
<proteinExistence type="predicted"/>
<accession>A0A1B1AGR4</accession>
<dbReference type="InParanoid" id="A0A1B1AGR4"/>
<dbReference type="GO" id="GO:0016491">
    <property type="term" value="F:oxidoreductase activity"/>
    <property type="evidence" value="ECO:0007669"/>
    <property type="project" value="InterPro"/>
</dbReference>
<evidence type="ECO:0000313" key="3">
    <source>
        <dbReference type="EMBL" id="ANP45731.1"/>
    </source>
</evidence>
<feature type="domain" description="Plastocyanin-like" evidence="2">
    <location>
        <begin position="597"/>
        <end position="712"/>
    </location>
</feature>
<evidence type="ECO:0000259" key="2">
    <source>
        <dbReference type="Pfam" id="PF07731"/>
    </source>
</evidence>
<dbReference type="InterPro" id="IPR008972">
    <property type="entry name" value="Cupredoxin"/>
</dbReference>
<dbReference type="SUPFAM" id="SSF49503">
    <property type="entry name" value="Cupredoxins"/>
    <property type="match status" value="3"/>
</dbReference>
<name>A0A1B1AGR4_9PROT</name>
<dbReference type="Gene3D" id="2.60.40.420">
    <property type="entry name" value="Cupredoxins - blue copper proteins"/>
    <property type="match status" value="3"/>
</dbReference>
<dbReference type="Pfam" id="PF07731">
    <property type="entry name" value="Cu-oxidase_2"/>
    <property type="match status" value="1"/>
</dbReference>
<reference evidence="3 4" key="1">
    <citation type="submission" date="2015-11" db="EMBL/GenBank/DDBJ databases">
        <title>Whole-Genome Sequence of Candidatus Oderbacter manganicum from the National Park Lower Oder Valley, Germany.</title>
        <authorList>
            <person name="Braun B."/>
            <person name="Liere K."/>
            <person name="Szewzyk U."/>
        </authorList>
    </citation>
    <scope>NUCLEOTIDE SEQUENCE [LARGE SCALE GENOMIC DNA]</scope>
    <source>
        <strain evidence="3 4">OTSz_A_272</strain>
    </source>
</reference>
<feature type="signal peptide" evidence="1">
    <location>
        <begin position="1"/>
        <end position="18"/>
    </location>
</feature>
<dbReference type="PANTHER" id="PTHR48267">
    <property type="entry name" value="CUPREDOXIN SUPERFAMILY PROTEIN"/>
    <property type="match status" value="1"/>
</dbReference>
<dbReference type="InterPro" id="IPR045087">
    <property type="entry name" value="Cu-oxidase_fam"/>
</dbReference>
<keyword evidence="4" id="KW-1185">Reference proteome</keyword>
<sequence>MFAFGLIASFAQIGVALAQDIPTGGSPSPLFGAQPFTQPVLLFEEFGTQPMPGSACTNCAPLPPARSCQSGPDGAALDAFLRQPLWPAPTREANTSRPNYWASMIGGCVRPLATSAVEGRPPGEWFAHQRWSEFQPRAYFQSAMTGARTNNGLRDAWQRHHFTVGEFRRGGLYYRGGTNRNLQVRFHPNFPVQQPNSVWTFDGTMPPKLLMARVGEPIMFRHFNALPIDPAANNGFGAHTISTHEHNGHNPAESDGFAGAFFFPGQFYDYRWPMQLAGYDSINTNASDPRAGYPNGAGGVTRIRGDWRETMSTHWFHDHMLDYTAQNVYKGNAAMMNYYSAVDRGREGFQCNYSNPNNANLCLPSGTGLDWGNRDYDVNLVIADKAWDANGQLWFNPFNTDGFLGDRVLVNWTWMPYLDVRARRYRFRILNGAVSRNFQFALVTQTGARVPFHMVANDGNIMEHAVRFPNAQSQDLPEQAIAERYDIVVDFAQFRAGDRLYLVNLLEHQTGRGPQRTVPLADVLSGRYDGRDPAVGRIMELRVQSYTGRDQSMNPAQYEEGGRVMIPRPTPPADVLQTAVRRDFEFARSGGTDNAPWTIRTNGGAGLTADVHRVSAAPTQGQWEIWTLHSGGGWQHPVHIHFEEGRILTRDGAPPPIWERWARKDVFRVGENPTGHSSSAVEVLIRFREFMGTFVEHCHNTQHEDHAMLLRWDLRSPGQVIAIPTPIPDWEGVYYEPSADLQTQAN</sequence>